<name>A0A285HTD2_9RHOB</name>
<keyword evidence="5" id="KW-0963">Cytoplasm</keyword>
<feature type="binding site" evidence="5">
    <location>
        <begin position="12"/>
        <end position="17"/>
    </location>
    <ligand>
        <name>ATP</name>
        <dbReference type="ChEBI" id="CHEBI:30616"/>
    </ligand>
</feature>
<keyword evidence="3 5" id="KW-0067">ATP-binding</keyword>
<proteinExistence type="inferred from homology"/>
<keyword evidence="2 5" id="KW-0547">Nucleotide-binding</keyword>
<comment type="function">
    <text evidence="5">Catalyzes the phosphorylation of the 3'-hydroxyl group of dephosphocoenzyme A to form coenzyme A.</text>
</comment>
<dbReference type="RefSeq" id="WP_097144283.1">
    <property type="nucleotide sequence ID" value="NZ_OBEA01000001.1"/>
</dbReference>
<dbReference type="EMBL" id="PGTD01000017">
    <property type="protein sequence ID" value="PJE27555.1"/>
    <property type="molecule type" value="Genomic_DNA"/>
</dbReference>
<comment type="similarity">
    <text evidence="1 5">Belongs to the CoaE family.</text>
</comment>
<dbReference type="NCBIfam" id="TIGR00152">
    <property type="entry name" value="dephospho-CoA kinase"/>
    <property type="match status" value="1"/>
</dbReference>
<accession>A0A285HTD2</accession>
<evidence type="ECO:0000256" key="4">
    <source>
        <dbReference type="ARBA" id="ARBA00022993"/>
    </source>
</evidence>
<comment type="pathway">
    <text evidence="5">Cofactor biosynthesis; coenzyme A biosynthesis; CoA from (R)-pantothenate: step 5/5.</text>
</comment>
<keyword evidence="5 8" id="KW-0418">Kinase</keyword>
<evidence type="ECO:0000313" key="9">
    <source>
        <dbReference type="Proteomes" id="UP000231655"/>
    </source>
</evidence>
<dbReference type="PANTHER" id="PTHR10695:SF46">
    <property type="entry name" value="BIFUNCTIONAL COENZYME A SYNTHASE-RELATED"/>
    <property type="match status" value="1"/>
</dbReference>
<evidence type="ECO:0000256" key="5">
    <source>
        <dbReference type="HAMAP-Rule" id="MF_00376"/>
    </source>
</evidence>
<comment type="subcellular location">
    <subcellularLocation>
        <location evidence="5">Cytoplasm</location>
    </subcellularLocation>
</comment>
<dbReference type="SUPFAM" id="SSF52540">
    <property type="entry name" value="P-loop containing nucleoside triphosphate hydrolases"/>
    <property type="match status" value="1"/>
</dbReference>
<dbReference type="PROSITE" id="PS51219">
    <property type="entry name" value="DPCK"/>
    <property type="match status" value="1"/>
</dbReference>
<dbReference type="HAMAP" id="MF_00376">
    <property type="entry name" value="Dephospho_CoA_kinase"/>
    <property type="match status" value="1"/>
</dbReference>
<evidence type="ECO:0000256" key="1">
    <source>
        <dbReference type="ARBA" id="ARBA00009018"/>
    </source>
</evidence>
<dbReference type="GO" id="GO:0004140">
    <property type="term" value="F:dephospho-CoA kinase activity"/>
    <property type="evidence" value="ECO:0007669"/>
    <property type="project" value="UniProtKB-UniRule"/>
</dbReference>
<dbReference type="AlphaFoldDB" id="A0A285HTD2"/>
<dbReference type="GO" id="GO:0005524">
    <property type="term" value="F:ATP binding"/>
    <property type="evidence" value="ECO:0007669"/>
    <property type="project" value="UniProtKB-UniRule"/>
</dbReference>
<sequence>MSFILGLTGSIGMGKSTTAQMFAEEGCALWDADAAVHRLYGPGGAAVAPLGALFPEAVAEGHVSREALKAIIAADPGALRQIEAVVHPLVAEDRAAFIAATTADIVVLDIPLLFEGGAKGVDATVVVSAPAEVQRARVLARGTMSEAQFEMILAKQMPDAEKRARADYIVSSDTLENARQQVHEIVKDIRGKIENA</sequence>
<keyword evidence="5" id="KW-0808">Transferase</keyword>
<comment type="catalytic activity">
    <reaction evidence="5">
        <text>3'-dephospho-CoA + ATP = ADP + CoA + H(+)</text>
        <dbReference type="Rhea" id="RHEA:18245"/>
        <dbReference type="ChEBI" id="CHEBI:15378"/>
        <dbReference type="ChEBI" id="CHEBI:30616"/>
        <dbReference type="ChEBI" id="CHEBI:57287"/>
        <dbReference type="ChEBI" id="CHEBI:57328"/>
        <dbReference type="ChEBI" id="CHEBI:456216"/>
        <dbReference type="EC" id="2.7.1.24"/>
    </reaction>
</comment>
<dbReference type="OrthoDB" id="9812943at2"/>
<evidence type="ECO:0000256" key="3">
    <source>
        <dbReference type="ARBA" id="ARBA00022840"/>
    </source>
</evidence>
<evidence type="ECO:0000256" key="6">
    <source>
        <dbReference type="NCBIfam" id="TIGR00152"/>
    </source>
</evidence>
<dbReference type="InterPro" id="IPR027417">
    <property type="entry name" value="P-loop_NTPase"/>
</dbReference>
<organism evidence="8 9">
    <name type="scientific">Pseudooceanicola antarcticus</name>
    <dbReference type="NCBI Taxonomy" id="1247613"/>
    <lineage>
        <taxon>Bacteria</taxon>
        <taxon>Pseudomonadati</taxon>
        <taxon>Pseudomonadota</taxon>
        <taxon>Alphaproteobacteria</taxon>
        <taxon>Rhodobacterales</taxon>
        <taxon>Paracoccaceae</taxon>
        <taxon>Pseudooceanicola</taxon>
    </lineage>
</organism>
<keyword evidence="4 5" id="KW-0173">Coenzyme A biosynthesis</keyword>
<gene>
    <name evidence="5" type="primary">coaE</name>
    <name evidence="7" type="ORF">CVM39_13290</name>
    <name evidence="8" type="ORF">SAMN06297129_0503</name>
</gene>
<reference evidence="8 9" key="1">
    <citation type="submission" date="2017-09" db="EMBL/GenBank/DDBJ databases">
        <authorList>
            <person name="Ehlers B."/>
            <person name="Leendertz F.H."/>
        </authorList>
    </citation>
    <scope>NUCLEOTIDE SEQUENCE [LARGE SCALE GENOMIC DNA]</scope>
    <source>
        <strain evidence="8 9">CGMCC 1.12662</strain>
    </source>
</reference>
<dbReference type="PANTHER" id="PTHR10695">
    <property type="entry name" value="DEPHOSPHO-COA KINASE-RELATED"/>
    <property type="match status" value="1"/>
</dbReference>
<reference evidence="7 10" key="2">
    <citation type="journal article" date="2018" name="Int. J. Syst. Evol. Microbiol.">
        <title>Pseudooceanicola lipolyticus sp. nov., a marine alphaproteobacterium, reclassification of Oceanicola flagellatus as Pseudooceanicola flagellatus comb. nov. and emended description of the genus Pseudooceanicola.</title>
        <authorList>
            <person name="Huang M.-M."/>
            <person name="Guo L.-L."/>
            <person name="Wu Y.-H."/>
            <person name="Lai Q.-L."/>
            <person name="Shao Z.-Z."/>
            <person name="Wang C.-S."/>
            <person name="Wu M."/>
            <person name="Xu X.-W."/>
        </authorList>
    </citation>
    <scope>NUCLEOTIDE SEQUENCE [LARGE SCALE GENOMIC DNA]</scope>
    <source>
        <strain evidence="7 10">Ar-45</strain>
    </source>
</reference>
<evidence type="ECO:0000313" key="8">
    <source>
        <dbReference type="EMBL" id="SNY38937.1"/>
    </source>
</evidence>
<dbReference type="Pfam" id="PF01121">
    <property type="entry name" value="CoaE"/>
    <property type="match status" value="1"/>
</dbReference>
<dbReference type="EC" id="2.7.1.24" evidence="5 6"/>
<dbReference type="Proteomes" id="UP000231702">
    <property type="component" value="Unassembled WGS sequence"/>
</dbReference>
<dbReference type="GO" id="GO:0015937">
    <property type="term" value="P:coenzyme A biosynthetic process"/>
    <property type="evidence" value="ECO:0007669"/>
    <property type="project" value="UniProtKB-UniRule"/>
</dbReference>
<protein>
    <recommendedName>
        <fullName evidence="5 6">Dephospho-CoA kinase</fullName>
        <ecNumber evidence="5 6">2.7.1.24</ecNumber>
    </recommendedName>
    <alternativeName>
        <fullName evidence="5">Dephosphocoenzyme A kinase</fullName>
    </alternativeName>
</protein>
<keyword evidence="10" id="KW-1185">Reference proteome</keyword>
<dbReference type="Proteomes" id="UP000231655">
    <property type="component" value="Unassembled WGS sequence"/>
</dbReference>
<evidence type="ECO:0000256" key="2">
    <source>
        <dbReference type="ARBA" id="ARBA00022741"/>
    </source>
</evidence>
<dbReference type="Gene3D" id="3.40.50.300">
    <property type="entry name" value="P-loop containing nucleotide triphosphate hydrolases"/>
    <property type="match status" value="1"/>
</dbReference>
<dbReference type="EMBL" id="OBEA01000001">
    <property type="protein sequence ID" value="SNY38937.1"/>
    <property type="molecule type" value="Genomic_DNA"/>
</dbReference>
<dbReference type="CDD" id="cd02022">
    <property type="entry name" value="DPCK"/>
    <property type="match status" value="1"/>
</dbReference>
<dbReference type="InterPro" id="IPR001977">
    <property type="entry name" value="Depp_CoAkinase"/>
</dbReference>
<evidence type="ECO:0000313" key="7">
    <source>
        <dbReference type="EMBL" id="PJE27555.1"/>
    </source>
</evidence>
<evidence type="ECO:0000313" key="10">
    <source>
        <dbReference type="Proteomes" id="UP000231702"/>
    </source>
</evidence>
<dbReference type="GO" id="GO:0005737">
    <property type="term" value="C:cytoplasm"/>
    <property type="evidence" value="ECO:0007669"/>
    <property type="project" value="UniProtKB-SubCell"/>
</dbReference>
<dbReference type="UniPathway" id="UPA00241">
    <property type="reaction ID" value="UER00356"/>
</dbReference>